<dbReference type="Proteomes" id="UP000184436">
    <property type="component" value="Unassembled WGS sequence"/>
</dbReference>
<dbReference type="InterPro" id="IPR053169">
    <property type="entry name" value="MUG_Protein"/>
</dbReference>
<evidence type="ECO:0000256" key="1">
    <source>
        <dbReference type="SAM" id="SignalP"/>
    </source>
</evidence>
<dbReference type="InterPro" id="IPR008928">
    <property type="entry name" value="6-hairpin_glycosidase_sf"/>
</dbReference>
<sequence>MRLTERKNLFLMLIALPLLFCSCGSGDDSLPTKEENDNKGEEPTIIVNPVTDLKGEETQNANELKVTWQNPKDPRLIRVELSYALLTEGTENEPLTQQVNATSGSKGSFLLKLAQYGNYEISAVAIDNYGRRSEKVTITATPSKTGFVIDWSALADSCTYVLIEQFMNKNKGTFWKSPKDISGGSFNIYWQQAHAMDVVVYSYERIKDENPDLANTYKRYFKLWFENKANNYHHSASDETGFLNPFTDDMCWICLTMIHLSEATGDDTYINMAKKIYDQHIITRAWTDNKGTGLPWQTESNGRNACTNSPGCLIAVKLYKKFNKENYLTDAKTLYKYIESNLLKDDGRVEEPPLTYTQGTFGEACRQLYHVTQEVSYMRMAEKVINYTATSSRCLRNGILRDEGTSMDQSIFKAVFVPYAINLILDDKALSSIRTSLRSFMKENAKTLRNNLNRKKYPAMYCDYYWGSIFSGDVASMGAQASGASLIEGIARMLASENNPE</sequence>
<organism evidence="3 4">
    <name type="scientific">Bacteroides faecichinchillae</name>
    <dbReference type="NCBI Taxonomy" id="871325"/>
    <lineage>
        <taxon>Bacteria</taxon>
        <taxon>Pseudomonadati</taxon>
        <taxon>Bacteroidota</taxon>
        <taxon>Bacteroidia</taxon>
        <taxon>Bacteroidales</taxon>
        <taxon>Bacteroidaceae</taxon>
        <taxon>Bacteroides</taxon>
    </lineage>
</organism>
<reference evidence="3 4" key="1">
    <citation type="submission" date="2016-11" db="EMBL/GenBank/DDBJ databases">
        <authorList>
            <person name="Jaros S."/>
            <person name="Januszkiewicz K."/>
            <person name="Wedrychowicz H."/>
        </authorList>
    </citation>
    <scope>NUCLEOTIDE SEQUENCE [LARGE SCALE GENOMIC DNA]</scope>
    <source>
        <strain evidence="3 4">DSM 26883</strain>
    </source>
</reference>
<evidence type="ECO:0000313" key="4">
    <source>
        <dbReference type="Proteomes" id="UP000184436"/>
    </source>
</evidence>
<evidence type="ECO:0000313" key="3">
    <source>
        <dbReference type="EMBL" id="SHG04357.1"/>
    </source>
</evidence>
<accession>A0A1M5GKX3</accession>
<dbReference type="Gene3D" id="1.50.10.20">
    <property type="match status" value="1"/>
</dbReference>
<evidence type="ECO:0000259" key="2">
    <source>
        <dbReference type="PROSITE" id="PS50853"/>
    </source>
</evidence>
<dbReference type="Pfam" id="PF03663">
    <property type="entry name" value="Glyco_hydro_76"/>
    <property type="match status" value="1"/>
</dbReference>
<name>A0A1M5GKX3_9BACE</name>
<dbReference type="InterPro" id="IPR005198">
    <property type="entry name" value="Glyco_hydro_76"/>
</dbReference>
<dbReference type="PROSITE" id="PS50853">
    <property type="entry name" value="FN3"/>
    <property type="match status" value="1"/>
</dbReference>
<feature type="domain" description="Fibronectin type-III" evidence="2">
    <location>
        <begin position="49"/>
        <end position="144"/>
    </location>
</feature>
<dbReference type="AlphaFoldDB" id="A0A1M5GKX3"/>
<feature type="signal peptide" evidence="1">
    <location>
        <begin position="1"/>
        <end position="26"/>
    </location>
</feature>
<dbReference type="STRING" id="871325.SAMN05444349_1692"/>
<feature type="chain" id="PRO_5012341327" evidence="1">
    <location>
        <begin position="27"/>
        <end position="501"/>
    </location>
</feature>
<keyword evidence="4" id="KW-1185">Reference proteome</keyword>
<proteinExistence type="predicted"/>
<dbReference type="GO" id="GO:0005975">
    <property type="term" value="P:carbohydrate metabolic process"/>
    <property type="evidence" value="ECO:0007669"/>
    <property type="project" value="InterPro"/>
</dbReference>
<dbReference type="PANTHER" id="PTHR47791:SF3">
    <property type="entry name" value="MEIOTICALLY UP-REGULATED GENE 191 PROTEIN"/>
    <property type="match status" value="1"/>
</dbReference>
<protein>
    <submittedName>
        <fullName evidence="3">Predicted alpha-1,6-mannanase, GH76 family</fullName>
    </submittedName>
</protein>
<dbReference type="EMBL" id="FQVD01000069">
    <property type="protein sequence ID" value="SHG04357.1"/>
    <property type="molecule type" value="Genomic_DNA"/>
</dbReference>
<dbReference type="RefSeq" id="WP_083564708.1">
    <property type="nucleotide sequence ID" value="NZ_SSTN01000107.1"/>
</dbReference>
<dbReference type="CDD" id="cd00063">
    <property type="entry name" value="FN3"/>
    <property type="match status" value="1"/>
</dbReference>
<dbReference type="PANTHER" id="PTHR47791">
    <property type="entry name" value="MEIOTICALLY UP-REGULATED GENE 191 PROTEIN"/>
    <property type="match status" value="1"/>
</dbReference>
<gene>
    <name evidence="3" type="ORF">SAMN05444349_1692</name>
</gene>
<dbReference type="InterPro" id="IPR003961">
    <property type="entry name" value="FN3_dom"/>
</dbReference>
<dbReference type="SUPFAM" id="SSF48208">
    <property type="entry name" value="Six-hairpin glycosidases"/>
    <property type="match status" value="1"/>
</dbReference>
<dbReference type="PROSITE" id="PS51257">
    <property type="entry name" value="PROKAR_LIPOPROTEIN"/>
    <property type="match status" value="1"/>
</dbReference>
<keyword evidence="1" id="KW-0732">Signal</keyword>